<dbReference type="CDD" id="cd06662">
    <property type="entry name" value="SURF1"/>
    <property type="match status" value="1"/>
</dbReference>
<evidence type="ECO:0000256" key="7">
    <source>
        <dbReference type="SAM" id="MobiDB-lite"/>
    </source>
</evidence>
<evidence type="ECO:0000256" key="3">
    <source>
        <dbReference type="ARBA" id="ARBA00022692"/>
    </source>
</evidence>
<protein>
    <recommendedName>
        <fullName evidence="6">SURF1-like protein</fullName>
    </recommendedName>
</protein>
<evidence type="ECO:0000256" key="4">
    <source>
        <dbReference type="ARBA" id="ARBA00022989"/>
    </source>
</evidence>
<feature type="transmembrane region" description="Helical" evidence="6">
    <location>
        <begin position="53"/>
        <end position="75"/>
    </location>
</feature>
<accession>A0A542SMJ0</accession>
<evidence type="ECO:0000313" key="8">
    <source>
        <dbReference type="EMBL" id="TQK75788.1"/>
    </source>
</evidence>
<dbReference type="Pfam" id="PF02104">
    <property type="entry name" value="SURF1"/>
    <property type="match status" value="1"/>
</dbReference>
<dbReference type="PROSITE" id="PS50895">
    <property type="entry name" value="SURF1"/>
    <property type="match status" value="1"/>
</dbReference>
<comment type="subcellular location">
    <subcellularLocation>
        <location evidence="6">Cell membrane</location>
        <topology evidence="6">Multi-pass membrane protein</topology>
    </subcellularLocation>
    <subcellularLocation>
        <location evidence="1">Membrane</location>
    </subcellularLocation>
</comment>
<feature type="compositionally biased region" description="Polar residues" evidence="7">
    <location>
        <begin position="328"/>
        <end position="341"/>
    </location>
</feature>
<keyword evidence="5 6" id="KW-0472">Membrane</keyword>
<evidence type="ECO:0000256" key="1">
    <source>
        <dbReference type="ARBA" id="ARBA00004370"/>
    </source>
</evidence>
<keyword evidence="3 6" id="KW-0812">Transmembrane</keyword>
<comment type="similarity">
    <text evidence="2 6">Belongs to the SURF1 family.</text>
</comment>
<comment type="caution">
    <text evidence="8">The sequence shown here is derived from an EMBL/GenBank/DDBJ whole genome shotgun (WGS) entry which is preliminary data.</text>
</comment>
<reference evidence="8 9" key="1">
    <citation type="submission" date="2019-06" db="EMBL/GenBank/DDBJ databases">
        <title>Sequencing the genomes of 1000 actinobacteria strains.</title>
        <authorList>
            <person name="Klenk H.-P."/>
        </authorList>
    </citation>
    <scope>NUCLEOTIDE SEQUENCE [LARGE SCALE GENOMIC DNA]</scope>
    <source>
        <strain evidence="8 9">DSM 10596</strain>
    </source>
</reference>
<dbReference type="InterPro" id="IPR045214">
    <property type="entry name" value="Surf1/Surf4"/>
</dbReference>
<feature type="compositionally biased region" description="Low complexity" evidence="7">
    <location>
        <begin position="7"/>
        <end position="37"/>
    </location>
</feature>
<gene>
    <name evidence="8" type="ORF">FB389_0423</name>
</gene>
<keyword evidence="6" id="KW-1003">Cell membrane</keyword>
<dbReference type="PANTHER" id="PTHR23427">
    <property type="entry name" value="SURFEIT LOCUS PROTEIN"/>
    <property type="match status" value="1"/>
</dbReference>
<evidence type="ECO:0000313" key="9">
    <source>
        <dbReference type="Proteomes" id="UP000316181"/>
    </source>
</evidence>
<dbReference type="PANTHER" id="PTHR23427:SF2">
    <property type="entry name" value="SURFEIT LOCUS PROTEIN 1"/>
    <property type="match status" value="1"/>
</dbReference>
<evidence type="ECO:0000256" key="2">
    <source>
        <dbReference type="ARBA" id="ARBA00007165"/>
    </source>
</evidence>
<keyword evidence="4 6" id="KW-1133">Transmembrane helix</keyword>
<feature type="region of interest" description="Disordered" evidence="7">
    <location>
        <begin position="302"/>
        <end position="341"/>
    </location>
</feature>
<keyword evidence="9" id="KW-1185">Reference proteome</keyword>
<dbReference type="InterPro" id="IPR002994">
    <property type="entry name" value="Surf1/Shy1"/>
</dbReference>
<dbReference type="Proteomes" id="UP000316181">
    <property type="component" value="Unassembled WGS sequence"/>
</dbReference>
<proteinExistence type="inferred from homology"/>
<dbReference type="GO" id="GO:0005886">
    <property type="term" value="C:plasma membrane"/>
    <property type="evidence" value="ECO:0007669"/>
    <property type="project" value="UniProtKB-SubCell"/>
</dbReference>
<evidence type="ECO:0000256" key="5">
    <source>
        <dbReference type="ARBA" id="ARBA00023136"/>
    </source>
</evidence>
<name>A0A542SMJ0_9MICO</name>
<organism evidence="8 9">
    <name type="scientific">Rarobacter incanus</name>
    <dbReference type="NCBI Taxonomy" id="153494"/>
    <lineage>
        <taxon>Bacteria</taxon>
        <taxon>Bacillati</taxon>
        <taxon>Actinomycetota</taxon>
        <taxon>Actinomycetes</taxon>
        <taxon>Micrococcales</taxon>
        <taxon>Rarobacteraceae</taxon>
        <taxon>Rarobacter</taxon>
    </lineage>
</organism>
<feature type="region of interest" description="Disordered" evidence="7">
    <location>
        <begin position="1"/>
        <end position="43"/>
    </location>
</feature>
<sequence length="341" mass="36237">MNDAQSPAPHAQAARAVDAPPAAGRARGAATARAGRLGSDRSAEAARTSPRRWLALGAVIFVLAGVCASLGVWQWNRHIARDARNAQVLAAYDQDAVTFATLYPAGGAYVAADQWRPVILAGRFVGDPVLVRNRPVGYGAGYHVMGIFELDDGRQVLVDRGYLSTQAPIDEVDPPAAPQGDYRIVARLRPAESADRRGVSGGQIYTFTPAQAASAAGLPDGDARVLEDVYVIAASGVSSALNDLQPIPRPETDSGPHVSYALQWWTFAAGFIAVYIVMFIREHRASAPSLDDVLGMADPATVHSTQARRGGGGRRHPGNDEDFEDQAITRQLNVPGNNARD</sequence>
<dbReference type="EMBL" id="VFNV01000001">
    <property type="protein sequence ID" value="TQK75788.1"/>
    <property type="molecule type" value="Genomic_DNA"/>
</dbReference>
<evidence type="ECO:0000256" key="6">
    <source>
        <dbReference type="RuleBase" id="RU363076"/>
    </source>
</evidence>
<dbReference type="RefSeq" id="WP_170207834.1">
    <property type="nucleotide sequence ID" value="NZ_BAAATB010000008.1"/>
</dbReference>
<dbReference type="AlphaFoldDB" id="A0A542SMJ0"/>
<feature type="transmembrane region" description="Helical" evidence="6">
    <location>
        <begin position="262"/>
        <end position="280"/>
    </location>
</feature>